<sequence>MNDAGKLDSTRVIFLHDHPDQVETNKISFLSSEGLVSTLELTDWHAVSSEVTCTGRNNCGIRLMYGHEMKRGHGIVRRNGDSFDTARVISIERGLSRVRYIVTGNDRLVVNQALGIVYSTALASLESLPFRFLFWLSPTLLSHPATRKSLETVLESPALRAAEMLFNHLVGMLPAWKQGSQSGSELMAGRTRSNELES</sequence>
<evidence type="ECO:0000313" key="1">
    <source>
        <dbReference type="EMBL" id="EKX35714.1"/>
    </source>
</evidence>
<dbReference type="KEGG" id="gtt:GUITHDRAFT_155400"/>
<evidence type="ECO:0000313" key="2">
    <source>
        <dbReference type="EnsemblProtists" id="EKX35714"/>
    </source>
</evidence>
<dbReference type="EMBL" id="JH993085">
    <property type="protein sequence ID" value="EKX35714.1"/>
    <property type="molecule type" value="Genomic_DNA"/>
</dbReference>
<proteinExistence type="predicted"/>
<reference evidence="1 3" key="1">
    <citation type="journal article" date="2012" name="Nature">
        <title>Algal genomes reveal evolutionary mosaicism and the fate of nucleomorphs.</title>
        <authorList>
            <consortium name="DOE Joint Genome Institute"/>
            <person name="Curtis B.A."/>
            <person name="Tanifuji G."/>
            <person name="Burki F."/>
            <person name="Gruber A."/>
            <person name="Irimia M."/>
            <person name="Maruyama S."/>
            <person name="Arias M.C."/>
            <person name="Ball S.G."/>
            <person name="Gile G.H."/>
            <person name="Hirakawa Y."/>
            <person name="Hopkins J.F."/>
            <person name="Kuo A."/>
            <person name="Rensing S.A."/>
            <person name="Schmutz J."/>
            <person name="Symeonidi A."/>
            <person name="Elias M."/>
            <person name="Eveleigh R.J."/>
            <person name="Herman E.K."/>
            <person name="Klute M.J."/>
            <person name="Nakayama T."/>
            <person name="Obornik M."/>
            <person name="Reyes-Prieto A."/>
            <person name="Armbrust E.V."/>
            <person name="Aves S.J."/>
            <person name="Beiko R.G."/>
            <person name="Coutinho P."/>
            <person name="Dacks J.B."/>
            <person name="Durnford D.G."/>
            <person name="Fast N.M."/>
            <person name="Green B.R."/>
            <person name="Grisdale C.J."/>
            <person name="Hempel F."/>
            <person name="Henrissat B."/>
            <person name="Hoppner M.P."/>
            <person name="Ishida K."/>
            <person name="Kim E."/>
            <person name="Koreny L."/>
            <person name="Kroth P.G."/>
            <person name="Liu Y."/>
            <person name="Malik S.B."/>
            <person name="Maier U.G."/>
            <person name="McRose D."/>
            <person name="Mock T."/>
            <person name="Neilson J.A."/>
            <person name="Onodera N.T."/>
            <person name="Poole A.M."/>
            <person name="Pritham E.J."/>
            <person name="Richards T.A."/>
            <person name="Rocap G."/>
            <person name="Roy S.W."/>
            <person name="Sarai C."/>
            <person name="Schaack S."/>
            <person name="Shirato S."/>
            <person name="Slamovits C.H."/>
            <person name="Spencer D.F."/>
            <person name="Suzuki S."/>
            <person name="Worden A.Z."/>
            <person name="Zauner S."/>
            <person name="Barry K."/>
            <person name="Bell C."/>
            <person name="Bharti A.K."/>
            <person name="Crow J.A."/>
            <person name="Grimwood J."/>
            <person name="Kramer R."/>
            <person name="Lindquist E."/>
            <person name="Lucas S."/>
            <person name="Salamov A."/>
            <person name="McFadden G.I."/>
            <person name="Lane C.E."/>
            <person name="Keeling P.J."/>
            <person name="Gray M.W."/>
            <person name="Grigoriev I.V."/>
            <person name="Archibald J.M."/>
        </authorList>
    </citation>
    <scope>NUCLEOTIDE SEQUENCE</scope>
    <source>
        <strain evidence="1 3">CCMP2712</strain>
    </source>
</reference>
<dbReference type="AlphaFoldDB" id="L1IIF4"/>
<protein>
    <submittedName>
        <fullName evidence="1 2">Uncharacterized protein</fullName>
    </submittedName>
</protein>
<accession>L1IIF4</accession>
<gene>
    <name evidence="1" type="ORF">GUITHDRAFT_155400</name>
</gene>
<dbReference type="GeneID" id="17292451"/>
<dbReference type="Proteomes" id="UP000011087">
    <property type="component" value="Unassembled WGS sequence"/>
</dbReference>
<dbReference type="HOGENOM" id="CLU_1380417_0_0_1"/>
<organism evidence="1">
    <name type="scientific">Guillardia theta (strain CCMP2712)</name>
    <name type="common">Cryptophyte</name>
    <dbReference type="NCBI Taxonomy" id="905079"/>
    <lineage>
        <taxon>Eukaryota</taxon>
        <taxon>Cryptophyceae</taxon>
        <taxon>Pyrenomonadales</taxon>
        <taxon>Geminigeraceae</taxon>
        <taxon>Guillardia</taxon>
    </lineage>
</organism>
<dbReference type="RefSeq" id="XP_005822694.1">
    <property type="nucleotide sequence ID" value="XM_005822637.1"/>
</dbReference>
<reference evidence="2" key="3">
    <citation type="submission" date="2015-06" db="UniProtKB">
        <authorList>
            <consortium name="EnsemblProtists"/>
        </authorList>
    </citation>
    <scope>IDENTIFICATION</scope>
</reference>
<evidence type="ECO:0000313" key="3">
    <source>
        <dbReference type="Proteomes" id="UP000011087"/>
    </source>
</evidence>
<dbReference type="EnsemblProtists" id="EKX35714">
    <property type="protein sequence ID" value="EKX35714"/>
    <property type="gene ID" value="GUITHDRAFT_155400"/>
</dbReference>
<dbReference type="PaxDb" id="55529-EKX35714"/>
<name>L1IIF4_GUITC</name>
<reference evidence="3" key="2">
    <citation type="submission" date="2012-11" db="EMBL/GenBank/DDBJ databases">
        <authorList>
            <person name="Kuo A."/>
            <person name="Curtis B.A."/>
            <person name="Tanifuji G."/>
            <person name="Burki F."/>
            <person name="Gruber A."/>
            <person name="Irimia M."/>
            <person name="Maruyama S."/>
            <person name="Arias M.C."/>
            <person name="Ball S.G."/>
            <person name="Gile G.H."/>
            <person name="Hirakawa Y."/>
            <person name="Hopkins J.F."/>
            <person name="Rensing S.A."/>
            <person name="Schmutz J."/>
            <person name="Symeonidi A."/>
            <person name="Elias M."/>
            <person name="Eveleigh R.J."/>
            <person name="Herman E.K."/>
            <person name="Klute M.J."/>
            <person name="Nakayama T."/>
            <person name="Obornik M."/>
            <person name="Reyes-Prieto A."/>
            <person name="Armbrust E.V."/>
            <person name="Aves S.J."/>
            <person name="Beiko R.G."/>
            <person name="Coutinho P."/>
            <person name="Dacks J.B."/>
            <person name="Durnford D.G."/>
            <person name="Fast N.M."/>
            <person name="Green B.R."/>
            <person name="Grisdale C."/>
            <person name="Hempe F."/>
            <person name="Henrissat B."/>
            <person name="Hoppner M.P."/>
            <person name="Ishida K.-I."/>
            <person name="Kim E."/>
            <person name="Koreny L."/>
            <person name="Kroth P.G."/>
            <person name="Liu Y."/>
            <person name="Malik S.-B."/>
            <person name="Maier U.G."/>
            <person name="McRose D."/>
            <person name="Mock T."/>
            <person name="Neilson J.A."/>
            <person name="Onodera N.T."/>
            <person name="Poole A.M."/>
            <person name="Pritham E.J."/>
            <person name="Richards T.A."/>
            <person name="Rocap G."/>
            <person name="Roy S.W."/>
            <person name="Sarai C."/>
            <person name="Schaack S."/>
            <person name="Shirato S."/>
            <person name="Slamovits C.H."/>
            <person name="Spencer D.F."/>
            <person name="Suzuki S."/>
            <person name="Worden A.Z."/>
            <person name="Zauner S."/>
            <person name="Barry K."/>
            <person name="Bell C."/>
            <person name="Bharti A.K."/>
            <person name="Crow J.A."/>
            <person name="Grimwood J."/>
            <person name="Kramer R."/>
            <person name="Lindquist E."/>
            <person name="Lucas S."/>
            <person name="Salamov A."/>
            <person name="McFadden G.I."/>
            <person name="Lane C.E."/>
            <person name="Keeling P.J."/>
            <person name="Gray M.W."/>
            <person name="Grigoriev I.V."/>
            <person name="Archibald J.M."/>
        </authorList>
    </citation>
    <scope>NUCLEOTIDE SEQUENCE</scope>
    <source>
        <strain evidence="3">CCMP2712</strain>
    </source>
</reference>
<keyword evidence="3" id="KW-1185">Reference proteome</keyword>